<comment type="caution">
    <text evidence="4">The sequence shown here is derived from an EMBL/GenBank/DDBJ whole genome shotgun (WGS) entry which is preliminary data.</text>
</comment>
<dbReference type="CDD" id="cd11613">
    <property type="entry name" value="SAF_AH_GD"/>
    <property type="match status" value="1"/>
</dbReference>
<accession>A0ABS0XSJ2</accession>
<protein>
    <submittedName>
        <fullName evidence="4">Altronate dehydratase</fullName>
    </submittedName>
</protein>
<evidence type="ECO:0000313" key="4">
    <source>
        <dbReference type="EMBL" id="MBJ6123013.1"/>
    </source>
</evidence>
<dbReference type="SMART" id="SM00858">
    <property type="entry name" value="SAF"/>
    <property type="match status" value="1"/>
</dbReference>
<evidence type="ECO:0000256" key="1">
    <source>
        <dbReference type="ARBA" id="ARBA00010986"/>
    </source>
</evidence>
<proteinExistence type="inferred from homology"/>
<dbReference type="PANTHER" id="PTHR30536">
    <property type="entry name" value="ALTRONATE/GALACTARATE DEHYDRATASE"/>
    <property type="match status" value="1"/>
</dbReference>
<dbReference type="InterPro" id="IPR007392">
    <property type="entry name" value="GD_AH_second"/>
</dbReference>
<dbReference type="RefSeq" id="WP_199039604.1">
    <property type="nucleotide sequence ID" value="NZ_JAELXS010000008.1"/>
</dbReference>
<sequence length="502" mass="52061">MSSAPAPSVADLPPLVRVDPADQVGVALRPLVPGETVSVAGIAVTVANPVATGHKIALTAIAAGDDVRRYGWPIGRATRLIAAGEHVHSHNVATKLVGEEPYRYQPTAVAPRPAGRVRGFDGYVRADGSVGTRNQIWVIPTVGCVGRTAQRVAMKAAATAGVEDVLAFAHPFGCSQLGDDLDGTARVLAALACHPNAGGVLLLGLGCEENQLSALLERLPPERRDRIRSVGAQMSADEHGDAARAIAELAEIAAADRRTPVGLDALRLGLKCGGSDGFSGLTANPLIGRAADAVTAAGGTAILTEIPEMFGAERLLMARATDEAVFDRLVVLVNDFKRYFLDHGEPISENPSPGNVEGGITTLEEKSLGAVQKGGRAAVTDVLGYGERVRRPGLVVLEAPGNDAVSTTALAAAGATLTLFSTGRGTPLGSPVPTMKLATNHDLATRKPGWIDFDAGSVLDDGLDATAEALMDRICAVASGEPAKNEINEEREIALWKRGVTL</sequence>
<dbReference type="InterPro" id="IPR044144">
    <property type="entry name" value="SAF_UxaA/GarD"/>
</dbReference>
<dbReference type="InterPro" id="IPR013974">
    <property type="entry name" value="SAF"/>
</dbReference>
<organism evidence="4 5">
    <name type="scientific">Sphingomonas mollis</name>
    <dbReference type="NCBI Taxonomy" id="2795726"/>
    <lineage>
        <taxon>Bacteria</taxon>
        <taxon>Pseudomonadati</taxon>
        <taxon>Pseudomonadota</taxon>
        <taxon>Alphaproteobacteria</taxon>
        <taxon>Sphingomonadales</taxon>
        <taxon>Sphingomonadaceae</taxon>
        <taxon>Sphingomonas</taxon>
    </lineage>
</organism>
<dbReference type="PANTHER" id="PTHR30536:SF5">
    <property type="entry name" value="ALTRONATE DEHYDRATASE"/>
    <property type="match status" value="1"/>
</dbReference>
<evidence type="ECO:0000256" key="2">
    <source>
        <dbReference type="ARBA" id="ARBA00023239"/>
    </source>
</evidence>
<feature type="domain" description="SAF" evidence="3">
    <location>
        <begin position="22"/>
        <end position="93"/>
    </location>
</feature>
<dbReference type="InterPro" id="IPR052172">
    <property type="entry name" value="UxaA_altronate/galactarate_dh"/>
</dbReference>
<dbReference type="Gene3D" id="2.30.130.110">
    <property type="match status" value="1"/>
</dbReference>
<dbReference type="Proteomes" id="UP000640426">
    <property type="component" value="Unassembled WGS sequence"/>
</dbReference>
<reference evidence="5" key="1">
    <citation type="submission" date="2020-12" db="EMBL/GenBank/DDBJ databases">
        <title>Hymenobacter sp.</title>
        <authorList>
            <person name="Kim M.K."/>
        </authorList>
    </citation>
    <scope>NUCLEOTIDE SEQUENCE [LARGE SCALE GENOMIC DNA]</scope>
    <source>
        <strain evidence="5">BT553</strain>
    </source>
</reference>
<gene>
    <name evidence="4" type="ORF">JAO74_14540</name>
</gene>
<name>A0ABS0XSJ2_9SPHN</name>
<dbReference type="Pfam" id="PF04295">
    <property type="entry name" value="GD_AH_second"/>
    <property type="match status" value="1"/>
</dbReference>
<keyword evidence="5" id="KW-1185">Reference proteome</keyword>
<evidence type="ECO:0000313" key="5">
    <source>
        <dbReference type="Proteomes" id="UP000640426"/>
    </source>
</evidence>
<dbReference type="Pfam" id="PF20629">
    <property type="entry name" value="GD_AH_C"/>
    <property type="match status" value="1"/>
</dbReference>
<dbReference type="EMBL" id="JAELXS010000008">
    <property type="protein sequence ID" value="MBJ6123013.1"/>
    <property type="molecule type" value="Genomic_DNA"/>
</dbReference>
<evidence type="ECO:0000259" key="3">
    <source>
        <dbReference type="SMART" id="SM00858"/>
    </source>
</evidence>
<comment type="similarity">
    <text evidence="1">Belongs to the UxaA family.</text>
</comment>
<dbReference type="InterPro" id="IPR048332">
    <property type="entry name" value="GD_AH_C"/>
</dbReference>
<dbReference type="Pfam" id="PF08666">
    <property type="entry name" value="SAF"/>
    <property type="match status" value="1"/>
</dbReference>
<keyword evidence="2" id="KW-0456">Lyase</keyword>